<feature type="repeat" description="WD" evidence="6">
    <location>
        <begin position="307"/>
        <end position="349"/>
    </location>
</feature>
<keyword evidence="2 6" id="KW-0853">WD repeat</keyword>
<evidence type="ECO:0000256" key="6">
    <source>
        <dbReference type="PROSITE-ProRule" id="PRU00221"/>
    </source>
</evidence>
<keyword evidence="4" id="KW-0156">Chromatin regulator</keyword>
<dbReference type="OrthoDB" id="427795at2759"/>
<evidence type="ECO:0000256" key="2">
    <source>
        <dbReference type="ARBA" id="ARBA00022574"/>
    </source>
</evidence>
<feature type="domain" description="Histone-binding protein RBBP4-like N-terminal" evidence="7">
    <location>
        <begin position="26"/>
        <end position="95"/>
    </location>
</feature>
<name>A0A1E3PH01_9ASCO</name>
<comment type="subcellular location">
    <subcellularLocation>
        <location evidence="1">Nucleus</location>
    </subcellularLocation>
</comment>
<dbReference type="Pfam" id="PF12265">
    <property type="entry name" value="CAF1C_H4-bd"/>
    <property type="match status" value="1"/>
</dbReference>
<dbReference type="AlphaFoldDB" id="A0A1E3PH01"/>
<sequence length="416" mass="46464">MALVSNTTPNADLDQNNLTKEQQIAEEYKTWKKNCHLMYDMVSESTLTWPSLTFQWLPEIERGNEGYDTHFALIGTHTSSSDVDYVQVAQIDLPNESRAKDGKQTIDTRLKVIKSLAHDGEVNRARYMPQNSKLVATMNGEGAAYVYNIKSAPASSGVSTPLLKLQHHSDNGYGISWNPSNEGQLLTSSDDSTVALWDITSNHISQASGLSVKPTRVYTSHEDVVNDVEWHSKDPVIFGCVSDDKYLRIYDLRVDKETPILSQMAHNEAVNTLAFHPTSRHLVATGSSDKNLNLFDLRNLSHNLHTFVGHSDSVTSLSWSPHDDRILASGGQDRRVISWDISKIGEEQTQDDAEDGDPELHFMHGGHTAPVTDFSWNLNNKWTIGSCADDNIVQIWKMSNRIVGSQENPMDPAFLE</sequence>
<feature type="repeat" description="WD" evidence="6">
    <location>
        <begin position="165"/>
        <end position="207"/>
    </location>
</feature>
<dbReference type="Gene3D" id="2.130.10.10">
    <property type="entry name" value="YVTN repeat-like/Quinoprotein amine dehydrogenase"/>
    <property type="match status" value="1"/>
</dbReference>
<dbReference type="InterPro" id="IPR015943">
    <property type="entry name" value="WD40/YVTN_repeat-like_dom_sf"/>
</dbReference>
<keyword evidence="5" id="KW-0539">Nucleus</keyword>
<evidence type="ECO:0000313" key="8">
    <source>
        <dbReference type="EMBL" id="ODQ64648.1"/>
    </source>
</evidence>
<dbReference type="InterPro" id="IPR050459">
    <property type="entry name" value="WD_repeat_RBAP46/RBAP48/MSI1"/>
</dbReference>
<evidence type="ECO:0000256" key="4">
    <source>
        <dbReference type="ARBA" id="ARBA00022853"/>
    </source>
</evidence>
<dbReference type="SUPFAM" id="SSF50978">
    <property type="entry name" value="WD40 repeat-like"/>
    <property type="match status" value="1"/>
</dbReference>
<dbReference type="InterPro" id="IPR020472">
    <property type="entry name" value="WD40_PAC1"/>
</dbReference>
<feature type="repeat" description="WD" evidence="6">
    <location>
        <begin position="263"/>
        <end position="299"/>
    </location>
</feature>
<dbReference type="PROSITE" id="PS00678">
    <property type="entry name" value="WD_REPEATS_1"/>
    <property type="match status" value="2"/>
</dbReference>
<dbReference type="Pfam" id="PF00400">
    <property type="entry name" value="WD40"/>
    <property type="match status" value="5"/>
</dbReference>
<evidence type="ECO:0000256" key="5">
    <source>
        <dbReference type="ARBA" id="ARBA00023242"/>
    </source>
</evidence>
<dbReference type="SMART" id="SM00320">
    <property type="entry name" value="WD40"/>
    <property type="match status" value="6"/>
</dbReference>
<organism evidence="8 9">
    <name type="scientific">Nadsonia fulvescens var. elongata DSM 6958</name>
    <dbReference type="NCBI Taxonomy" id="857566"/>
    <lineage>
        <taxon>Eukaryota</taxon>
        <taxon>Fungi</taxon>
        <taxon>Dikarya</taxon>
        <taxon>Ascomycota</taxon>
        <taxon>Saccharomycotina</taxon>
        <taxon>Dipodascomycetes</taxon>
        <taxon>Dipodascales</taxon>
        <taxon>Dipodascales incertae sedis</taxon>
        <taxon>Nadsonia</taxon>
    </lineage>
</organism>
<dbReference type="PANTHER" id="PTHR22850">
    <property type="entry name" value="WD40 REPEAT FAMILY"/>
    <property type="match status" value="1"/>
</dbReference>
<dbReference type="InterPro" id="IPR001680">
    <property type="entry name" value="WD40_rpt"/>
</dbReference>
<dbReference type="InterPro" id="IPR022052">
    <property type="entry name" value="Histone-bd_RBBP4-like_N"/>
</dbReference>
<protein>
    <submittedName>
        <fullName evidence="8">WD40 repeat-like protein</fullName>
    </submittedName>
</protein>
<evidence type="ECO:0000313" key="9">
    <source>
        <dbReference type="Proteomes" id="UP000095009"/>
    </source>
</evidence>
<dbReference type="PRINTS" id="PR00320">
    <property type="entry name" value="GPROTEINBRPT"/>
</dbReference>
<evidence type="ECO:0000259" key="7">
    <source>
        <dbReference type="Pfam" id="PF12265"/>
    </source>
</evidence>
<dbReference type="Proteomes" id="UP000095009">
    <property type="component" value="Unassembled WGS sequence"/>
</dbReference>
<keyword evidence="3" id="KW-0677">Repeat</keyword>
<dbReference type="EMBL" id="KV454411">
    <property type="protein sequence ID" value="ODQ64648.1"/>
    <property type="molecule type" value="Genomic_DNA"/>
</dbReference>
<dbReference type="InterPro" id="IPR019775">
    <property type="entry name" value="WD40_repeat_CS"/>
</dbReference>
<accession>A0A1E3PH01</accession>
<dbReference type="PROSITE" id="PS50082">
    <property type="entry name" value="WD_REPEATS_2"/>
    <property type="match status" value="3"/>
</dbReference>
<proteinExistence type="predicted"/>
<keyword evidence="9" id="KW-1185">Reference proteome</keyword>
<reference evidence="8 9" key="1">
    <citation type="journal article" date="2016" name="Proc. Natl. Acad. Sci. U.S.A.">
        <title>Comparative genomics of biotechnologically important yeasts.</title>
        <authorList>
            <person name="Riley R."/>
            <person name="Haridas S."/>
            <person name="Wolfe K.H."/>
            <person name="Lopes M.R."/>
            <person name="Hittinger C.T."/>
            <person name="Goeker M."/>
            <person name="Salamov A.A."/>
            <person name="Wisecaver J.H."/>
            <person name="Long T.M."/>
            <person name="Calvey C.H."/>
            <person name="Aerts A.L."/>
            <person name="Barry K.W."/>
            <person name="Choi C."/>
            <person name="Clum A."/>
            <person name="Coughlan A.Y."/>
            <person name="Deshpande S."/>
            <person name="Douglass A.P."/>
            <person name="Hanson S.J."/>
            <person name="Klenk H.-P."/>
            <person name="LaButti K.M."/>
            <person name="Lapidus A."/>
            <person name="Lindquist E.A."/>
            <person name="Lipzen A.M."/>
            <person name="Meier-Kolthoff J.P."/>
            <person name="Ohm R.A."/>
            <person name="Otillar R.P."/>
            <person name="Pangilinan J.L."/>
            <person name="Peng Y."/>
            <person name="Rokas A."/>
            <person name="Rosa C.A."/>
            <person name="Scheuner C."/>
            <person name="Sibirny A.A."/>
            <person name="Slot J.C."/>
            <person name="Stielow J.B."/>
            <person name="Sun H."/>
            <person name="Kurtzman C.P."/>
            <person name="Blackwell M."/>
            <person name="Grigoriev I.V."/>
            <person name="Jeffries T.W."/>
        </authorList>
    </citation>
    <scope>NUCLEOTIDE SEQUENCE [LARGE SCALE GENOMIC DNA]</scope>
    <source>
        <strain evidence="8 9">DSM 6958</strain>
    </source>
</reference>
<dbReference type="GO" id="GO:0006325">
    <property type="term" value="P:chromatin organization"/>
    <property type="evidence" value="ECO:0007669"/>
    <property type="project" value="UniProtKB-KW"/>
</dbReference>
<gene>
    <name evidence="8" type="ORF">NADFUDRAFT_42953</name>
</gene>
<dbReference type="STRING" id="857566.A0A1E3PH01"/>
<evidence type="ECO:0000256" key="3">
    <source>
        <dbReference type="ARBA" id="ARBA00022737"/>
    </source>
</evidence>
<dbReference type="PROSITE" id="PS50294">
    <property type="entry name" value="WD_REPEATS_REGION"/>
    <property type="match status" value="3"/>
</dbReference>
<dbReference type="InterPro" id="IPR036322">
    <property type="entry name" value="WD40_repeat_dom_sf"/>
</dbReference>
<dbReference type="GO" id="GO:0005634">
    <property type="term" value="C:nucleus"/>
    <property type="evidence" value="ECO:0007669"/>
    <property type="project" value="UniProtKB-SubCell"/>
</dbReference>
<evidence type="ECO:0000256" key="1">
    <source>
        <dbReference type="ARBA" id="ARBA00004123"/>
    </source>
</evidence>